<evidence type="ECO:0000313" key="1">
    <source>
        <dbReference type="EMBL" id="GFY44769.1"/>
    </source>
</evidence>
<protein>
    <submittedName>
        <fullName evidence="1">Integrase catalytic domain-containing protein</fullName>
    </submittedName>
</protein>
<gene>
    <name evidence="1" type="primary">AVEN_159960_1</name>
    <name evidence="1" type="ORF">TNIN_326481</name>
</gene>
<reference evidence="1" key="1">
    <citation type="submission" date="2020-08" db="EMBL/GenBank/DDBJ databases">
        <title>Multicomponent nature underlies the extraordinary mechanical properties of spider dragline silk.</title>
        <authorList>
            <person name="Kono N."/>
            <person name="Nakamura H."/>
            <person name="Mori M."/>
            <person name="Yoshida Y."/>
            <person name="Ohtoshi R."/>
            <person name="Malay A.D."/>
            <person name="Moran D.A.P."/>
            <person name="Tomita M."/>
            <person name="Numata K."/>
            <person name="Arakawa K."/>
        </authorList>
    </citation>
    <scope>NUCLEOTIDE SEQUENCE</scope>
</reference>
<dbReference type="InterPro" id="IPR008042">
    <property type="entry name" value="Retrotrans_Pao"/>
</dbReference>
<dbReference type="EMBL" id="BMAV01004412">
    <property type="protein sequence ID" value="GFY44769.1"/>
    <property type="molecule type" value="Genomic_DNA"/>
</dbReference>
<sequence length="108" mass="12388">MKEGAFELGCWASNDSEEDQDMQMVLGLSWDVVSDELSCKLPSNLDCTQERPVTKWLQLFVINSVYDPIGFTVPALLLPKLLMQEAWRGKIGCDEVLPVELEHKYRLW</sequence>
<dbReference type="OrthoDB" id="8037279at2759"/>
<name>A0A8X6X0Q0_9ARAC</name>
<dbReference type="Pfam" id="PF05380">
    <property type="entry name" value="Peptidase_A17"/>
    <property type="match status" value="1"/>
</dbReference>
<comment type="caution">
    <text evidence="1">The sequence shown here is derived from an EMBL/GenBank/DDBJ whole genome shotgun (WGS) entry which is preliminary data.</text>
</comment>
<keyword evidence="2" id="KW-1185">Reference proteome</keyword>
<organism evidence="1 2">
    <name type="scientific">Trichonephila inaurata madagascariensis</name>
    <dbReference type="NCBI Taxonomy" id="2747483"/>
    <lineage>
        <taxon>Eukaryota</taxon>
        <taxon>Metazoa</taxon>
        <taxon>Ecdysozoa</taxon>
        <taxon>Arthropoda</taxon>
        <taxon>Chelicerata</taxon>
        <taxon>Arachnida</taxon>
        <taxon>Araneae</taxon>
        <taxon>Araneomorphae</taxon>
        <taxon>Entelegynae</taxon>
        <taxon>Araneoidea</taxon>
        <taxon>Nephilidae</taxon>
        <taxon>Trichonephila</taxon>
        <taxon>Trichonephila inaurata</taxon>
    </lineage>
</organism>
<dbReference type="PANTHER" id="PTHR47331">
    <property type="entry name" value="PHD-TYPE DOMAIN-CONTAINING PROTEIN"/>
    <property type="match status" value="1"/>
</dbReference>
<proteinExistence type="predicted"/>
<dbReference type="Proteomes" id="UP000886998">
    <property type="component" value="Unassembled WGS sequence"/>
</dbReference>
<dbReference type="AlphaFoldDB" id="A0A8X6X0Q0"/>
<evidence type="ECO:0000313" key="2">
    <source>
        <dbReference type="Proteomes" id="UP000886998"/>
    </source>
</evidence>
<accession>A0A8X6X0Q0</accession>